<evidence type="ECO:0000313" key="2">
    <source>
        <dbReference type="EMBL" id="GGH57517.1"/>
    </source>
</evidence>
<comment type="caution">
    <text evidence="2">The sequence shown here is derived from an EMBL/GenBank/DDBJ whole genome shotgun (WGS) entry which is preliminary data.</text>
</comment>
<dbReference type="InterPro" id="IPR000782">
    <property type="entry name" value="FAS1_domain"/>
</dbReference>
<accession>A0A917IMF7</accession>
<keyword evidence="3" id="KW-1185">Reference proteome</keyword>
<proteinExistence type="predicted"/>
<dbReference type="SUPFAM" id="SSF82153">
    <property type="entry name" value="FAS1 domain"/>
    <property type="match status" value="1"/>
</dbReference>
<reference evidence="2" key="1">
    <citation type="journal article" date="2014" name="Int. J. Syst. Evol. Microbiol.">
        <title>Complete genome sequence of Corynebacterium casei LMG S-19264T (=DSM 44701T), isolated from a smear-ripened cheese.</title>
        <authorList>
            <consortium name="US DOE Joint Genome Institute (JGI-PGF)"/>
            <person name="Walter F."/>
            <person name="Albersmeier A."/>
            <person name="Kalinowski J."/>
            <person name="Ruckert C."/>
        </authorList>
    </citation>
    <scope>NUCLEOTIDE SEQUENCE</scope>
    <source>
        <strain evidence="2">CGMCC 1.15290</strain>
    </source>
</reference>
<name>A0A917IMF7_9BACT</name>
<dbReference type="Gene3D" id="2.30.180.10">
    <property type="entry name" value="FAS1 domain"/>
    <property type="match status" value="2"/>
</dbReference>
<gene>
    <name evidence="2" type="ORF">GCM10011379_02300</name>
</gene>
<dbReference type="AlphaFoldDB" id="A0A917IMF7"/>
<evidence type="ECO:0000259" key="1">
    <source>
        <dbReference type="PROSITE" id="PS50213"/>
    </source>
</evidence>
<feature type="domain" description="FAS1" evidence="1">
    <location>
        <begin position="21"/>
        <end position="216"/>
    </location>
</feature>
<dbReference type="EMBL" id="BMIB01000001">
    <property type="protein sequence ID" value="GGH57517.1"/>
    <property type="molecule type" value="Genomic_DNA"/>
</dbReference>
<dbReference type="Pfam" id="PF02469">
    <property type="entry name" value="Fasciclin"/>
    <property type="match status" value="2"/>
</dbReference>
<dbReference type="PANTHER" id="PTHR10900:SF77">
    <property type="entry name" value="FI19380P1"/>
    <property type="match status" value="1"/>
</dbReference>
<sequence>MAVNCRKKIWDDYYGRPESLEPPIYQVLQSKANFKTLLACIDKAGYTKTLNSAGYWTLFAPTDSAFAVYLQQSGIGSVDKMTEATAQQIVRFCLVYNAFNTDRLDDYQSNAGWVADNAFRRRTAYYDLFDTVVLNGTSMVTVASNRNAGYSSADNNNKYITYFTDAYFKAKGITDADYKYFYPNSVYRGLNVMDAAITQTNIPAENGVIHVVDKVLQSQPSIEQHLEAQGRYSVFRGLLERYTTSYVESLEATDRYNVLYGGNSKVSIKFYTPLLGFSPNNENYLKAQDNDGQSNCWTMFAPENDVLVPYLKNVVLEHYNRDTANLNRVPINVLLDLLNSYMYQMPVWPTQFAKSGNFLGEEPRFNSASDIIEKRVLSNGFFYGTKKAQETNNFSTVFGRPYLDPSYSLMSRLLEGELKQLITNPKIKYDLFMMSDAAIRNLGFDWDSKSNAWVATRTGMLGAGDPKGTLMRIINHCVVPRRSRPFNPLSGQGIVEGNGGEMFRYDNGKVYAAGNIDSSRPVTITQTVPMNNGNVYYTDGLLYFSAKPVGKRLEELAASPSSPYYSFFQYLKNSTLYNAGTSAISGVALGFIGSFLIPDNAAIAAAVSDKLLPAVVNPTDAADKEKVARFIQYHIIKKSVIANGTQDASSAETLYRSLQTDRVGYVVIHDPANDASLSFTDDRERNISIDPANSYVLADRIIIHSLKGYLYYQN</sequence>
<dbReference type="PANTHER" id="PTHR10900">
    <property type="entry name" value="PERIOSTIN-RELATED"/>
    <property type="match status" value="1"/>
</dbReference>
<protein>
    <recommendedName>
        <fullName evidence="1">FAS1 domain-containing protein</fullName>
    </recommendedName>
</protein>
<dbReference type="Proteomes" id="UP000627292">
    <property type="component" value="Unassembled WGS sequence"/>
</dbReference>
<dbReference type="SMART" id="SM00554">
    <property type="entry name" value="FAS1"/>
    <property type="match status" value="1"/>
</dbReference>
<dbReference type="PROSITE" id="PS50213">
    <property type="entry name" value="FAS1"/>
    <property type="match status" value="1"/>
</dbReference>
<dbReference type="InterPro" id="IPR036378">
    <property type="entry name" value="FAS1_dom_sf"/>
</dbReference>
<dbReference type="InterPro" id="IPR050904">
    <property type="entry name" value="Adhesion/Biosynth-related"/>
</dbReference>
<organism evidence="2 3">
    <name type="scientific">Filimonas zeae</name>
    <dbReference type="NCBI Taxonomy" id="1737353"/>
    <lineage>
        <taxon>Bacteria</taxon>
        <taxon>Pseudomonadati</taxon>
        <taxon>Bacteroidota</taxon>
        <taxon>Chitinophagia</taxon>
        <taxon>Chitinophagales</taxon>
        <taxon>Chitinophagaceae</taxon>
        <taxon>Filimonas</taxon>
    </lineage>
</organism>
<evidence type="ECO:0000313" key="3">
    <source>
        <dbReference type="Proteomes" id="UP000627292"/>
    </source>
</evidence>
<reference evidence="2" key="2">
    <citation type="submission" date="2020-09" db="EMBL/GenBank/DDBJ databases">
        <authorList>
            <person name="Sun Q."/>
            <person name="Zhou Y."/>
        </authorList>
    </citation>
    <scope>NUCLEOTIDE SEQUENCE</scope>
    <source>
        <strain evidence="2">CGMCC 1.15290</strain>
    </source>
</reference>